<dbReference type="PANTHER" id="PTHR47810:SF1">
    <property type="entry name" value="DNA LIGASE B"/>
    <property type="match status" value="1"/>
</dbReference>
<evidence type="ECO:0000256" key="3">
    <source>
        <dbReference type="ARBA" id="ARBA00022763"/>
    </source>
</evidence>
<name>A0A6B2LEX5_9EUKA</name>
<dbReference type="SUPFAM" id="SSF56091">
    <property type="entry name" value="DNA ligase/mRNA capping enzyme, catalytic domain"/>
    <property type="match status" value="1"/>
</dbReference>
<evidence type="ECO:0000313" key="5">
    <source>
        <dbReference type="EMBL" id="NDV35623.1"/>
    </source>
</evidence>
<keyword evidence="2" id="KW-0235">DNA replication</keyword>
<protein>
    <recommendedName>
        <fullName evidence="6">ATP-dependent DNA ligase family profile domain-containing protein</fullName>
    </recommendedName>
</protein>
<reference evidence="5" key="1">
    <citation type="journal article" date="2020" name="J. Eukaryot. Microbiol.">
        <title>De novo Sequencing, Assembly and Annotation of the Transcriptome for the Free-Living Testate Amoeba Arcella intermedia.</title>
        <authorList>
            <person name="Ribeiro G.M."/>
            <person name="Porfirio-Sousa A.L."/>
            <person name="Maurer-Alcala X.X."/>
            <person name="Katz L.A."/>
            <person name="Lahr D.J.G."/>
        </authorList>
    </citation>
    <scope>NUCLEOTIDE SEQUENCE</scope>
</reference>
<dbReference type="Gene3D" id="3.30.1490.70">
    <property type="match status" value="1"/>
</dbReference>
<sequence length="252" mass="28765">MSPPEGSVGHIKSVMMIPKEWNGEQDPSGWFISEKLNGVRAYWDGSQMMTMSGKTLAIPAQFTDSLPRDVCLEGELWIAYNQFNKLRSILKRTNQDNIQDTSKLWEDVKYCVLDAPKHPGYYTERHAFACRSISDCGSHISMIPIEYCQGVNHLQTSLQQIVNRKGQGVLLYHPHALYTPGRTDNLLVVKSYPETEVKFIECNTNTSSFLCEHMNGQKCIVRCSGWDYIFPPLSGTMINVKQTRQTFKFLKK</sequence>
<dbReference type="CDD" id="cd07896">
    <property type="entry name" value="Adenylation_kDNA_ligase_like"/>
    <property type="match status" value="1"/>
</dbReference>
<evidence type="ECO:0000256" key="4">
    <source>
        <dbReference type="ARBA" id="ARBA00023204"/>
    </source>
</evidence>
<keyword evidence="1" id="KW-0436">Ligase</keyword>
<evidence type="ECO:0000256" key="1">
    <source>
        <dbReference type="ARBA" id="ARBA00022598"/>
    </source>
</evidence>
<keyword evidence="3" id="KW-0227">DNA damage</keyword>
<dbReference type="GO" id="GO:0016874">
    <property type="term" value="F:ligase activity"/>
    <property type="evidence" value="ECO:0007669"/>
    <property type="project" value="UniProtKB-KW"/>
</dbReference>
<evidence type="ECO:0000256" key="2">
    <source>
        <dbReference type="ARBA" id="ARBA00022705"/>
    </source>
</evidence>
<dbReference type="EMBL" id="GIBP01006654">
    <property type="protein sequence ID" value="NDV35623.1"/>
    <property type="molecule type" value="Transcribed_RNA"/>
</dbReference>
<dbReference type="GO" id="GO:0006281">
    <property type="term" value="P:DNA repair"/>
    <property type="evidence" value="ECO:0007669"/>
    <property type="project" value="UniProtKB-KW"/>
</dbReference>
<dbReference type="InterPro" id="IPR050326">
    <property type="entry name" value="NAD_dep_DNA_ligaseB"/>
</dbReference>
<dbReference type="PANTHER" id="PTHR47810">
    <property type="entry name" value="DNA LIGASE"/>
    <property type="match status" value="1"/>
</dbReference>
<dbReference type="AlphaFoldDB" id="A0A6B2LEX5"/>
<dbReference type="Gene3D" id="3.30.470.30">
    <property type="entry name" value="DNA ligase/mRNA capping enzyme"/>
    <property type="match status" value="1"/>
</dbReference>
<proteinExistence type="predicted"/>
<accession>A0A6B2LEX5</accession>
<evidence type="ECO:0008006" key="6">
    <source>
        <dbReference type="Google" id="ProtNLM"/>
    </source>
</evidence>
<keyword evidence="4" id="KW-0234">DNA repair</keyword>
<organism evidence="5">
    <name type="scientific">Arcella intermedia</name>
    <dbReference type="NCBI Taxonomy" id="1963864"/>
    <lineage>
        <taxon>Eukaryota</taxon>
        <taxon>Amoebozoa</taxon>
        <taxon>Tubulinea</taxon>
        <taxon>Elardia</taxon>
        <taxon>Arcellinida</taxon>
        <taxon>Sphaerothecina</taxon>
        <taxon>Arcellidae</taxon>
        <taxon>Arcella</taxon>
    </lineage>
</organism>
<dbReference type="GO" id="GO:0006260">
    <property type="term" value="P:DNA replication"/>
    <property type="evidence" value="ECO:0007669"/>
    <property type="project" value="UniProtKB-KW"/>
</dbReference>